<keyword evidence="1" id="KW-0812">Transmembrane</keyword>
<dbReference type="Proteomes" id="UP000480854">
    <property type="component" value="Unassembled WGS sequence"/>
</dbReference>
<proteinExistence type="predicted"/>
<gene>
    <name evidence="2" type="ORF">DS843_19310</name>
</gene>
<sequence>MPAMPDTVAATPVAAEAAASVIEGRVDAVQAGRIYGWAWDRSYPTDRLPVEFRADMPDGRSVVLGRTLADRPREDLLGGNFGDGHHAFEADLELPEGLDPARVVAVVAAPSTGTIATFAQPSAEEKLLERTLAPHLVRIGAGLETARRDHQQLAAAQQSIARILREMQDRAAAGQAGAATATAQQTALAETLHGLQERVAGLEVFLVRMDTTLRGFDDALKVKSTRSHAPTIIAALASAVGAFAATVIGLAIFG</sequence>
<evidence type="ECO:0000313" key="3">
    <source>
        <dbReference type="Proteomes" id="UP000480854"/>
    </source>
</evidence>
<protein>
    <submittedName>
        <fullName evidence="2">Uncharacterized protein</fullName>
    </submittedName>
</protein>
<comment type="caution">
    <text evidence="2">The sequence shown here is derived from an EMBL/GenBank/DDBJ whole genome shotgun (WGS) entry which is preliminary data.</text>
</comment>
<evidence type="ECO:0000256" key="1">
    <source>
        <dbReference type="SAM" id="Phobius"/>
    </source>
</evidence>
<keyword evidence="1" id="KW-0472">Membrane</keyword>
<dbReference type="OrthoDB" id="118340at2"/>
<name>A0A9W7NHA4_9PROT</name>
<dbReference type="EMBL" id="QOKW01000016">
    <property type="protein sequence ID" value="KAA0678577.1"/>
    <property type="molecule type" value="Genomic_DNA"/>
</dbReference>
<organism evidence="2 3">
    <name type="scientific">Roseomonas genomospecies 6</name>
    <dbReference type="NCBI Taxonomy" id="214106"/>
    <lineage>
        <taxon>Bacteria</taxon>
        <taxon>Pseudomonadati</taxon>
        <taxon>Pseudomonadota</taxon>
        <taxon>Alphaproteobacteria</taxon>
        <taxon>Acetobacterales</taxon>
        <taxon>Roseomonadaceae</taxon>
        <taxon>Roseomonas</taxon>
    </lineage>
</organism>
<evidence type="ECO:0000313" key="2">
    <source>
        <dbReference type="EMBL" id="KAA0678577.1"/>
    </source>
</evidence>
<keyword evidence="1" id="KW-1133">Transmembrane helix</keyword>
<reference evidence="2 3" key="1">
    <citation type="submission" date="2018-07" db="EMBL/GenBank/DDBJ databases">
        <title>Genome sequence of Azospirillum sp. ATCC 49961.</title>
        <authorList>
            <person name="Sant'Anna F.H."/>
            <person name="Baldani J.I."/>
            <person name="Zilli J.E."/>
            <person name="Reis V.M."/>
            <person name="Hartmann A."/>
            <person name="Cruz L."/>
            <person name="de Souza E.M."/>
            <person name="de Oliveira Pedrosa F."/>
            <person name="Passaglia L.M.P."/>
        </authorList>
    </citation>
    <scope>NUCLEOTIDE SEQUENCE [LARGE SCALE GENOMIC DNA]</scope>
    <source>
        <strain evidence="2 3">ATCC 49961</strain>
    </source>
</reference>
<keyword evidence="3" id="KW-1185">Reference proteome</keyword>
<dbReference type="AlphaFoldDB" id="A0A9W7NHA4"/>
<feature type="transmembrane region" description="Helical" evidence="1">
    <location>
        <begin position="232"/>
        <end position="253"/>
    </location>
</feature>
<accession>A0A9W7NHA4</accession>